<accession>A0A3D3TL44</accession>
<feature type="transmembrane region" description="Helical" evidence="7">
    <location>
        <begin position="212"/>
        <end position="233"/>
    </location>
</feature>
<dbReference type="InterPro" id="IPR000515">
    <property type="entry name" value="MetI-like"/>
</dbReference>
<evidence type="ECO:0000256" key="5">
    <source>
        <dbReference type="ARBA" id="ARBA00022989"/>
    </source>
</evidence>
<evidence type="ECO:0000259" key="8">
    <source>
        <dbReference type="PROSITE" id="PS50928"/>
    </source>
</evidence>
<feature type="transmembrane region" description="Helical" evidence="7">
    <location>
        <begin position="260"/>
        <end position="280"/>
    </location>
</feature>
<name>A0A3D3TL44_9BACT</name>
<feature type="domain" description="ABC transmembrane type-1" evidence="8">
    <location>
        <begin position="64"/>
        <end position="281"/>
    </location>
</feature>
<dbReference type="SUPFAM" id="SSF161098">
    <property type="entry name" value="MetI-like"/>
    <property type="match status" value="1"/>
</dbReference>
<comment type="similarity">
    <text evidence="7">Belongs to the binding-protein-dependent transport system permease family.</text>
</comment>
<sequence length="290" mass="32652">MRRKSYILFILPALIMILVFVYLPIVQNFYFSLFKMSSYSPTKQFVGLANYRMIFEDDVFYISLKNNTLYAVISVICQVGFGMLLAIILEGSFIGRKLKVFFRNVYFMPSLLSVTAVGLMFYFIYNPNIGLLNGILELIGLGDLKTAWLGNPKTAIYAVIAMSQWQYTGYIMVLLLVAIQKIPHEQYEAAEIDGASSFNKAIHITIPGIRDMIVVCTVITVIGAFKLFTEIYVMTQGGPYNSTQVLGTFMYRAAFAYDEMGYGSAIAVIIFAITFLASLVQIRFAYKGNN</sequence>
<organism evidence="9 10">
    <name type="scientific">Mesotoga infera</name>
    <dbReference type="NCBI Taxonomy" id="1236046"/>
    <lineage>
        <taxon>Bacteria</taxon>
        <taxon>Thermotogati</taxon>
        <taxon>Thermotogota</taxon>
        <taxon>Thermotogae</taxon>
        <taxon>Kosmotogales</taxon>
        <taxon>Kosmotogaceae</taxon>
        <taxon>Mesotoga</taxon>
    </lineage>
</organism>
<dbReference type="PROSITE" id="PS50928">
    <property type="entry name" value="ABC_TM1"/>
    <property type="match status" value="1"/>
</dbReference>
<keyword evidence="4 7" id="KW-0812">Transmembrane</keyword>
<reference evidence="9 10" key="1">
    <citation type="journal article" date="2018" name="Nat. Biotechnol.">
        <title>A standardized bacterial taxonomy based on genome phylogeny substantially revises the tree of life.</title>
        <authorList>
            <person name="Parks D.H."/>
            <person name="Chuvochina M."/>
            <person name="Waite D.W."/>
            <person name="Rinke C."/>
            <person name="Skarshewski A."/>
            <person name="Chaumeil P.A."/>
            <person name="Hugenholtz P."/>
        </authorList>
    </citation>
    <scope>NUCLEOTIDE SEQUENCE [LARGE SCALE GENOMIC DNA]</scope>
    <source>
        <strain evidence="9">UBA9905</strain>
    </source>
</reference>
<dbReference type="InterPro" id="IPR051393">
    <property type="entry name" value="ABC_transporter_permease"/>
</dbReference>
<feature type="transmembrane region" description="Helical" evidence="7">
    <location>
        <begin position="7"/>
        <end position="31"/>
    </location>
</feature>
<feature type="transmembrane region" description="Helical" evidence="7">
    <location>
        <begin position="105"/>
        <end position="125"/>
    </location>
</feature>
<dbReference type="EMBL" id="DQBS01000101">
    <property type="protein sequence ID" value="HCO69756.1"/>
    <property type="molecule type" value="Genomic_DNA"/>
</dbReference>
<keyword evidence="3" id="KW-1003">Cell membrane</keyword>
<keyword evidence="6 7" id="KW-0472">Membrane</keyword>
<comment type="subcellular location">
    <subcellularLocation>
        <location evidence="1 7">Cell membrane</location>
        <topology evidence="1 7">Multi-pass membrane protein</topology>
    </subcellularLocation>
</comment>
<dbReference type="AlphaFoldDB" id="A0A3D3TL44"/>
<feature type="transmembrane region" description="Helical" evidence="7">
    <location>
        <begin position="155"/>
        <end position="179"/>
    </location>
</feature>
<gene>
    <name evidence="9" type="ORF">DIT26_04095</name>
</gene>
<evidence type="ECO:0000256" key="4">
    <source>
        <dbReference type="ARBA" id="ARBA00022692"/>
    </source>
</evidence>
<dbReference type="Gene3D" id="1.10.3720.10">
    <property type="entry name" value="MetI-like"/>
    <property type="match status" value="1"/>
</dbReference>
<dbReference type="PANTHER" id="PTHR30193:SF37">
    <property type="entry name" value="INNER MEMBRANE ABC TRANSPORTER PERMEASE PROTEIN YCJO"/>
    <property type="match status" value="1"/>
</dbReference>
<evidence type="ECO:0000256" key="7">
    <source>
        <dbReference type="RuleBase" id="RU363032"/>
    </source>
</evidence>
<dbReference type="InterPro" id="IPR035906">
    <property type="entry name" value="MetI-like_sf"/>
</dbReference>
<evidence type="ECO:0000256" key="3">
    <source>
        <dbReference type="ARBA" id="ARBA00022475"/>
    </source>
</evidence>
<dbReference type="Pfam" id="PF00528">
    <property type="entry name" value="BPD_transp_1"/>
    <property type="match status" value="1"/>
</dbReference>
<evidence type="ECO:0000313" key="9">
    <source>
        <dbReference type="EMBL" id="HCO69756.1"/>
    </source>
</evidence>
<dbReference type="Proteomes" id="UP000264215">
    <property type="component" value="Unassembled WGS sequence"/>
</dbReference>
<keyword evidence="2 7" id="KW-0813">Transport</keyword>
<keyword evidence="5 7" id="KW-1133">Transmembrane helix</keyword>
<dbReference type="CDD" id="cd06261">
    <property type="entry name" value="TM_PBP2"/>
    <property type="match status" value="1"/>
</dbReference>
<dbReference type="PANTHER" id="PTHR30193">
    <property type="entry name" value="ABC TRANSPORTER PERMEASE PROTEIN"/>
    <property type="match status" value="1"/>
</dbReference>
<evidence type="ECO:0000256" key="1">
    <source>
        <dbReference type="ARBA" id="ARBA00004651"/>
    </source>
</evidence>
<protein>
    <submittedName>
        <fullName evidence="9">ABC transporter permease</fullName>
    </submittedName>
</protein>
<evidence type="ECO:0000256" key="2">
    <source>
        <dbReference type="ARBA" id="ARBA00022448"/>
    </source>
</evidence>
<evidence type="ECO:0000313" key="10">
    <source>
        <dbReference type="Proteomes" id="UP000264215"/>
    </source>
</evidence>
<comment type="caution">
    <text evidence="9">The sequence shown here is derived from an EMBL/GenBank/DDBJ whole genome shotgun (WGS) entry which is preliminary data.</text>
</comment>
<dbReference type="GO" id="GO:0005886">
    <property type="term" value="C:plasma membrane"/>
    <property type="evidence" value="ECO:0007669"/>
    <property type="project" value="UniProtKB-SubCell"/>
</dbReference>
<feature type="transmembrane region" description="Helical" evidence="7">
    <location>
        <begin position="69"/>
        <end position="93"/>
    </location>
</feature>
<evidence type="ECO:0000256" key="6">
    <source>
        <dbReference type="ARBA" id="ARBA00023136"/>
    </source>
</evidence>
<dbReference type="GO" id="GO:0055085">
    <property type="term" value="P:transmembrane transport"/>
    <property type="evidence" value="ECO:0007669"/>
    <property type="project" value="InterPro"/>
</dbReference>
<proteinExistence type="inferred from homology"/>